<feature type="region of interest" description="Disordered" evidence="1">
    <location>
        <begin position="197"/>
        <end position="220"/>
    </location>
</feature>
<feature type="region of interest" description="Disordered" evidence="1">
    <location>
        <begin position="391"/>
        <end position="416"/>
    </location>
</feature>
<comment type="caution">
    <text evidence="3">The sequence shown here is derived from an EMBL/GenBank/DDBJ whole genome shotgun (WGS) entry which is preliminary data.</text>
</comment>
<organism evidence="3 5">
    <name type="scientific">Peronospora farinosa</name>
    <dbReference type="NCBI Taxonomy" id="134698"/>
    <lineage>
        <taxon>Eukaryota</taxon>
        <taxon>Sar</taxon>
        <taxon>Stramenopiles</taxon>
        <taxon>Oomycota</taxon>
        <taxon>Peronosporomycetes</taxon>
        <taxon>Peronosporales</taxon>
        <taxon>Peronosporaceae</taxon>
        <taxon>Peronospora</taxon>
    </lineage>
</organism>
<keyword evidence="4" id="KW-1185">Reference proteome</keyword>
<evidence type="ECO:0000313" key="3">
    <source>
        <dbReference type="EMBL" id="CAI5724877.1"/>
    </source>
</evidence>
<dbReference type="EMBL" id="CAKLBC010001180">
    <property type="protein sequence ID" value="CAH0489726.1"/>
    <property type="molecule type" value="Genomic_DNA"/>
</dbReference>
<dbReference type="PANTHER" id="PTHR31827:SF1">
    <property type="entry name" value="EMB|CAB89363.1"/>
    <property type="match status" value="1"/>
</dbReference>
<evidence type="ECO:0000313" key="2">
    <source>
        <dbReference type="EMBL" id="CAH0489726.1"/>
    </source>
</evidence>
<evidence type="ECO:0008006" key="6">
    <source>
        <dbReference type="Google" id="ProtNLM"/>
    </source>
</evidence>
<proteinExistence type="predicted"/>
<dbReference type="PANTHER" id="PTHR31827">
    <property type="entry name" value="EMB|CAB89363.1"/>
    <property type="match status" value="1"/>
</dbReference>
<reference evidence="2 4" key="1">
    <citation type="submission" date="2021-11" db="EMBL/GenBank/DDBJ databases">
        <authorList>
            <person name="Islam A."/>
            <person name="Islam S."/>
            <person name="Flora M.S."/>
            <person name="Rahman M."/>
            <person name="Ziaur R.M."/>
            <person name="Epstein J.H."/>
            <person name="Hassan M."/>
            <person name="Klassen M."/>
            <person name="Woodard K."/>
            <person name="Webb A."/>
            <person name="Webby R.J."/>
            <person name="El Zowalaty M.E."/>
        </authorList>
    </citation>
    <scope>NUCLEOTIDE SEQUENCE [LARGE SCALE GENOMIC DNA]</scope>
    <source>
        <strain evidence="2">Pf1</strain>
    </source>
</reference>
<dbReference type="EMBL" id="CANTFK010000756">
    <property type="protein sequence ID" value="CAI5724877.1"/>
    <property type="molecule type" value="Genomic_DNA"/>
</dbReference>
<sequence>MATVDFSLDAVTQDEDKDVTDKKKKSSVSLFAAEEMAMTNVYEITESSSDESVSDTLSRASSGTRDKTVVENLNAKAAVITEDQAVEEGEKELKIVGKTHARVCTLEPEEQLYKTKNVADMQYLFTNDKLKDGSPAIVLKSDPFCIPRVTDNVPNYRPMLNPLSIFLGEDQLLPGNFRLDPLERPPKASEKVVKQEGTNIGPNGILPPPSSSSSTLSTGKQFRGKTSAFMGTMPRQTEFAEIPVPEKLFQNHELFRPLPPISRVPTSPQRDDRPAPMKQKSGNKLFTSSSSDGEQQSISLTTDMVATPASLSDAMLLSSIQHTLDVTTTALTATSGSMLPLDRGANSAPSLSDEGPTCQIQPLYEGGPTCQIQPLQPLDTVVDTLANYLPSRSSSRLDSSRPVDEQQFDPSGGNNPMSYAVGVSGAFGSLLSAVEHQTSSSPYAGLFIDSGAAEPTNLTMQTFSSALGSIFITTPTHTAAGINAGLITPQGRSSKVTIRRPGARKPRAKNVFRPCTSSGCTKGARGKSGLCQKHGGGKRCAAPNCPKGAQGSSAMCLFHGGGYRCTVEGCTTGARGTSGLCAKHGGYKKGKASSTGKREPNVGVAVKRIRTDHSQQSPALVDAE</sequence>
<dbReference type="Proteomes" id="UP001157938">
    <property type="component" value="Unassembled WGS sequence"/>
</dbReference>
<name>A0AAV0TT82_9STRA</name>
<reference evidence="3" key="2">
    <citation type="submission" date="2022-12" db="EMBL/GenBank/DDBJ databases">
        <authorList>
            <person name="Webb A."/>
        </authorList>
    </citation>
    <scope>NUCLEOTIDE SEQUENCE</scope>
    <source>
        <strain evidence="3">Pf2</strain>
    </source>
</reference>
<feature type="region of interest" description="Disordered" evidence="1">
    <location>
        <begin position="255"/>
        <end position="296"/>
    </location>
</feature>
<evidence type="ECO:0000313" key="5">
    <source>
        <dbReference type="Proteomes" id="UP001159659"/>
    </source>
</evidence>
<feature type="region of interest" description="Disordered" evidence="1">
    <location>
        <begin position="1"/>
        <end position="26"/>
    </location>
</feature>
<evidence type="ECO:0000256" key="1">
    <source>
        <dbReference type="SAM" id="MobiDB-lite"/>
    </source>
</evidence>
<gene>
    <name evidence="2" type="ORF">PFR001_LOCUS5118</name>
    <name evidence="3" type="ORF">PFR002_LOCUS4990</name>
</gene>
<accession>A0AAV0TT82</accession>
<evidence type="ECO:0000313" key="4">
    <source>
        <dbReference type="Proteomes" id="UP001157938"/>
    </source>
</evidence>
<dbReference type="Proteomes" id="UP001159659">
    <property type="component" value="Unassembled WGS sequence"/>
</dbReference>
<protein>
    <recommendedName>
        <fullName evidence="6">WRKY transcription factor 19</fullName>
    </recommendedName>
</protein>
<dbReference type="AlphaFoldDB" id="A0AAV0TT82"/>